<dbReference type="EMBL" id="JACJHR010000019">
    <property type="protein sequence ID" value="MBB2500511.1"/>
    <property type="molecule type" value="Genomic_DNA"/>
</dbReference>
<name>A0A8E1VYG5_9PSEU</name>
<dbReference type="InterPro" id="IPR005119">
    <property type="entry name" value="LysR_subst-bd"/>
</dbReference>
<proteinExistence type="inferred from homology"/>
<organism evidence="6 7">
    <name type="scientific">Amycolatopsis echigonensis</name>
    <dbReference type="NCBI Taxonomy" id="2576905"/>
    <lineage>
        <taxon>Bacteria</taxon>
        <taxon>Bacillati</taxon>
        <taxon>Actinomycetota</taxon>
        <taxon>Actinomycetes</taxon>
        <taxon>Pseudonocardiales</taxon>
        <taxon>Pseudonocardiaceae</taxon>
        <taxon>Amycolatopsis</taxon>
    </lineage>
</organism>
<keyword evidence="2" id="KW-0805">Transcription regulation</keyword>
<evidence type="ECO:0000313" key="6">
    <source>
        <dbReference type="EMBL" id="MBB2500511.1"/>
    </source>
</evidence>
<evidence type="ECO:0000313" key="7">
    <source>
        <dbReference type="Proteomes" id="UP000550260"/>
    </source>
</evidence>
<dbReference type="Gene3D" id="3.40.190.290">
    <property type="match status" value="1"/>
</dbReference>
<dbReference type="InterPro" id="IPR036390">
    <property type="entry name" value="WH_DNA-bd_sf"/>
</dbReference>
<sequence>MDPQHVRYFLAVVDHGSVNAAAGAVGVAQPTISQGLRSLERELKTPLFYRIGRGMVPTSAGHALVGPARTILRDMATAAGSVPDAEGRLNGRVDIRAHPAVASGALPLIVAEFHRRHPQVRVTLATMYDESRVDELLHNAVCEVVVAHLPVACRAAESLTTLALGTQEYDLVLPPGEDSPQVGSLAWEDLDAAMIVVPQGTAHAQRMYEAMSPGQRARRPAVVVQNREARLAFALAGAGPTWVERSLRDTALQHGARVREMVPALPARYGLVYHDESLSPPARAFLNVAAEIAGTTPEPAPASEA</sequence>
<comment type="caution">
    <text evidence="6">The sequence shown here is derived from an EMBL/GenBank/DDBJ whole genome shotgun (WGS) entry which is preliminary data.</text>
</comment>
<comment type="similarity">
    <text evidence="1">Belongs to the LysR transcriptional regulatory family.</text>
</comment>
<dbReference type="SUPFAM" id="SSF53850">
    <property type="entry name" value="Periplasmic binding protein-like II"/>
    <property type="match status" value="1"/>
</dbReference>
<evidence type="ECO:0000256" key="4">
    <source>
        <dbReference type="ARBA" id="ARBA00023163"/>
    </source>
</evidence>
<gene>
    <name evidence="6" type="ORF">H5411_15430</name>
</gene>
<evidence type="ECO:0000256" key="3">
    <source>
        <dbReference type="ARBA" id="ARBA00023125"/>
    </source>
</evidence>
<dbReference type="CDD" id="cd05466">
    <property type="entry name" value="PBP2_LTTR_substrate"/>
    <property type="match status" value="1"/>
</dbReference>
<protein>
    <submittedName>
        <fullName evidence="6">LysR family transcriptional regulator</fullName>
    </submittedName>
</protein>
<dbReference type="PRINTS" id="PR00039">
    <property type="entry name" value="HTHLYSR"/>
</dbReference>
<keyword evidence="3" id="KW-0238">DNA-binding</keyword>
<accession>A0A8E1VYG5</accession>
<keyword evidence="4" id="KW-0804">Transcription</keyword>
<dbReference type="Pfam" id="PF00126">
    <property type="entry name" value="HTH_1"/>
    <property type="match status" value="1"/>
</dbReference>
<dbReference type="PANTHER" id="PTHR30346">
    <property type="entry name" value="TRANSCRIPTIONAL DUAL REGULATOR HCAR-RELATED"/>
    <property type="match status" value="1"/>
</dbReference>
<dbReference type="Pfam" id="PF03466">
    <property type="entry name" value="LysR_substrate"/>
    <property type="match status" value="1"/>
</dbReference>
<dbReference type="GO" id="GO:0032993">
    <property type="term" value="C:protein-DNA complex"/>
    <property type="evidence" value="ECO:0007669"/>
    <property type="project" value="TreeGrafter"/>
</dbReference>
<dbReference type="GO" id="GO:0003677">
    <property type="term" value="F:DNA binding"/>
    <property type="evidence" value="ECO:0007669"/>
    <property type="project" value="UniProtKB-KW"/>
</dbReference>
<evidence type="ECO:0000259" key="5">
    <source>
        <dbReference type="PROSITE" id="PS50931"/>
    </source>
</evidence>
<evidence type="ECO:0000256" key="2">
    <source>
        <dbReference type="ARBA" id="ARBA00023015"/>
    </source>
</evidence>
<dbReference type="PANTHER" id="PTHR30346:SF28">
    <property type="entry name" value="HTH-TYPE TRANSCRIPTIONAL REGULATOR CYNR"/>
    <property type="match status" value="1"/>
</dbReference>
<dbReference type="InterPro" id="IPR036388">
    <property type="entry name" value="WH-like_DNA-bd_sf"/>
</dbReference>
<dbReference type="FunFam" id="1.10.10.10:FF:000001">
    <property type="entry name" value="LysR family transcriptional regulator"/>
    <property type="match status" value="1"/>
</dbReference>
<evidence type="ECO:0000256" key="1">
    <source>
        <dbReference type="ARBA" id="ARBA00009437"/>
    </source>
</evidence>
<dbReference type="GO" id="GO:0003700">
    <property type="term" value="F:DNA-binding transcription factor activity"/>
    <property type="evidence" value="ECO:0007669"/>
    <property type="project" value="InterPro"/>
</dbReference>
<dbReference type="RefSeq" id="WP_183124198.1">
    <property type="nucleotide sequence ID" value="NZ_JACJHR010000019.1"/>
</dbReference>
<dbReference type="SUPFAM" id="SSF46785">
    <property type="entry name" value="Winged helix' DNA-binding domain"/>
    <property type="match status" value="1"/>
</dbReference>
<dbReference type="AlphaFoldDB" id="A0A8E1VYG5"/>
<dbReference type="PROSITE" id="PS50931">
    <property type="entry name" value="HTH_LYSR"/>
    <property type="match status" value="1"/>
</dbReference>
<feature type="domain" description="HTH lysR-type" evidence="5">
    <location>
        <begin position="1"/>
        <end position="58"/>
    </location>
</feature>
<dbReference type="Proteomes" id="UP000550260">
    <property type="component" value="Unassembled WGS sequence"/>
</dbReference>
<dbReference type="InterPro" id="IPR000847">
    <property type="entry name" value="LysR_HTH_N"/>
</dbReference>
<dbReference type="Gene3D" id="1.10.10.10">
    <property type="entry name" value="Winged helix-like DNA-binding domain superfamily/Winged helix DNA-binding domain"/>
    <property type="match status" value="1"/>
</dbReference>
<reference evidence="6 7" key="1">
    <citation type="submission" date="2020-08" db="EMBL/GenBank/DDBJ databases">
        <title>Amycolatopsis echigonensis JCM 21831.</title>
        <authorList>
            <person name="Tedsree N."/>
            <person name="Kuncharoen N."/>
            <person name="Likhitwitayawuid K."/>
            <person name="Tanasupawat S."/>
        </authorList>
    </citation>
    <scope>NUCLEOTIDE SEQUENCE [LARGE SCALE GENOMIC DNA]</scope>
    <source>
        <strain evidence="6 7">JCM 21831</strain>
    </source>
</reference>